<feature type="signal peptide" evidence="1">
    <location>
        <begin position="1"/>
        <end position="28"/>
    </location>
</feature>
<dbReference type="AlphaFoldDB" id="A0A286U359"/>
<name>A0A286U359_9BACT</name>
<dbReference type="RefSeq" id="WP_096895966.1">
    <property type="nucleotide sequence ID" value="NZ_BAOS01000035.1"/>
</dbReference>
<sequence>MRYSIKYVCTQFSVFVFTLCVFISSLTAQDKIDEETGFIIAKGFKIVNMACTLCHSSQIVIQSRSDREGWLETIRRMQAEEGMVNLDPEIEKEILDYLSTYYGWRSDDFE</sequence>
<keyword evidence="4" id="KW-1185">Reference proteome</keyword>
<dbReference type="EMBL" id="BAOS01000035">
    <property type="protein sequence ID" value="GAX62580.1"/>
    <property type="molecule type" value="Genomic_DNA"/>
</dbReference>
<reference evidence="4" key="1">
    <citation type="journal article" date="2017" name="Environ. Microbiol. Rep.">
        <title>Genetic Diversity of Marine Anaerobic Ammonium-Oxidizing Bacteria as Revealed by Genomic and Proteomic Analyses of 'Candidatus Scalindua japonica'.</title>
        <authorList>
            <person name="Oshiki M."/>
            <person name="Mizuto K."/>
            <person name="Kimura Z."/>
            <person name="Kindaichi T."/>
            <person name="Satoh H."/>
            <person name="Okabe S."/>
        </authorList>
    </citation>
    <scope>NUCLEOTIDE SEQUENCE [LARGE SCALE GENOMIC DNA]</scope>
    <source>
        <strain evidence="4">husup-a2</strain>
    </source>
</reference>
<keyword evidence="1" id="KW-0732">Signal</keyword>
<dbReference type="Pfam" id="PF09098">
    <property type="entry name" value="Dehyd-heme_bind"/>
    <property type="match status" value="1"/>
</dbReference>
<dbReference type="GO" id="GO:0009055">
    <property type="term" value="F:electron transfer activity"/>
    <property type="evidence" value="ECO:0007669"/>
    <property type="project" value="InterPro"/>
</dbReference>
<dbReference type="GO" id="GO:0020037">
    <property type="term" value="F:heme binding"/>
    <property type="evidence" value="ECO:0007669"/>
    <property type="project" value="InterPro"/>
</dbReference>
<dbReference type="InterPro" id="IPR015182">
    <property type="entry name" value="QH-AmDH_asu_heme-bd_dom"/>
</dbReference>
<protein>
    <recommendedName>
        <fullName evidence="2">Quinohemoprotein amine dehydrogenase alpha subunit haem binding domain-containing protein</fullName>
    </recommendedName>
</protein>
<evidence type="ECO:0000313" key="3">
    <source>
        <dbReference type="EMBL" id="GAX62580.1"/>
    </source>
</evidence>
<evidence type="ECO:0000259" key="2">
    <source>
        <dbReference type="Pfam" id="PF09098"/>
    </source>
</evidence>
<evidence type="ECO:0000313" key="4">
    <source>
        <dbReference type="Proteomes" id="UP000218542"/>
    </source>
</evidence>
<dbReference type="Gene3D" id="1.10.760.10">
    <property type="entry name" value="Cytochrome c-like domain"/>
    <property type="match status" value="1"/>
</dbReference>
<feature type="domain" description="Quinohemoprotein amine dehydrogenase alpha subunit haem binding" evidence="2">
    <location>
        <begin position="42"/>
        <end position="106"/>
    </location>
</feature>
<organism evidence="3 4">
    <name type="scientific">Candidatus Scalindua japonica</name>
    <dbReference type="NCBI Taxonomy" id="1284222"/>
    <lineage>
        <taxon>Bacteria</taxon>
        <taxon>Pseudomonadati</taxon>
        <taxon>Planctomycetota</taxon>
        <taxon>Candidatus Brocadiia</taxon>
        <taxon>Candidatus Brocadiales</taxon>
        <taxon>Candidatus Scalinduaceae</taxon>
        <taxon>Candidatus Scalindua</taxon>
    </lineage>
</organism>
<comment type="caution">
    <text evidence="3">The sequence shown here is derived from an EMBL/GenBank/DDBJ whole genome shotgun (WGS) entry which is preliminary data.</text>
</comment>
<gene>
    <name evidence="3" type="ORF">SCALIN_C35_0019</name>
</gene>
<proteinExistence type="predicted"/>
<accession>A0A286U359</accession>
<evidence type="ECO:0000256" key="1">
    <source>
        <dbReference type="SAM" id="SignalP"/>
    </source>
</evidence>
<dbReference type="InterPro" id="IPR036909">
    <property type="entry name" value="Cyt_c-like_dom_sf"/>
</dbReference>
<dbReference type="Proteomes" id="UP000218542">
    <property type="component" value="Unassembled WGS sequence"/>
</dbReference>
<feature type="chain" id="PRO_5013149000" description="Quinohemoprotein amine dehydrogenase alpha subunit haem binding domain-containing protein" evidence="1">
    <location>
        <begin position="29"/>
        <end position="110"/>
    </location>
</feature>
<dbReference type="SUPFAM" id="SSF46626">
    <property type="entry name" value="Cytochrome c"/>
    <property type="match status" value="1"/>
</dbReference>